<feature type="domain" description="Glycoside hydrolase family 38 central" evidence="6">
    <location>
        <begin position="439"/>
        <end position="511"/>
    </location>
</feature>
<keyword evidence="8" id="KW-1185">Reference proteome</keyword>
<keyword evidence="4" id="KW-0326">Glycosidase</keyword>
<accession>A0ABX5F9A4</accession>
<evidence type="ECO:0000259" key="6">
    <source>
        <dbReference type="SMART" id="SM00872"/>
    </source>
</evidence>
<keyword evidence="2" id="KW-0479">Metal-binding</keyword>
<dbReference type="InterPro" id="IPR011682">
    <property type="entry name" value="Glyco_hydro_38_C"/>
</dbReference>
<evidence type="ECO:0000256" key="2">
    <source>
        <dbReference type="ARBA" id="ARBA00022723"/>
    </source>
</evidence>
<evidence type="ECO:0000256" key="4">
    <source>
        <dbReference type="ARBA" id="ARBA00023295"/>
    </source>
</evidence>
<dbReference type="CDD" id="cd10789">
    <property type="entry name" value="GH38N_AMII_ER_cytosolic"/>
    <property type="match status" value="1"/>
</dbReference>
<dbReference type="Gene3D" id="2.70.98.30">
    <property type="entry name" value="Golgi alpha-mannosidase II, domain 4"/>
    <property type="match status" value="1"/>
</dbReference>
<dbReference type="Pfam" id="PF09261">
    <property type="entry name" value="Alpha-mann_mid"/>
    <property type="match status" value="1"/>
</dbReference>
<dbReference type="SUPFAM" id="SSF74650">
    <property type="entry name" value="Galactose mutarotase-like"/>
    <property type="match status" value="1"/>
</dbReference>
<proteinExistence type="inferred from homology"/>
<evidence type="ECO:0000313" key="8">
    <source>
        <dbReference type="Proteomes" id="UP000238218"/>
    </source>
</evidence>
<dbReference type="EMBL" id="PVWP01000005">
    <property type="protein sequence ID" value="PSB37622.1"/>
    <property type="molecule type" value="Genomic_DNA"/>
</dbReference>
<keyword evidence="3" id="KW-0378">Hydrolase</keyword>
<feature type="region of interest" description="Disordered" evidence="5">
    <location>
        <begin position="970"/>
        <end position="997"/>
    </location>
</feature>
<dbReference type="InterPro" id="IPR037094">
    <property type="entry name" value="Glyco_hydro_38_cen_sf"/>
</dbReference>
<organism evidence="7 8">
    <name type="scientific">Aphanothece cf. minutissima CCALA 015</name>
    <dbReference type="NCBI Taxonomy" id="2107695"/>
    <lineage>
        <taxon>Bacteria</taxon>
        <taxon>Bacillati</taxon>
        <taxon>Cyanobacteriota</taxon>
        <taxon>Cyanophyceae</taxon>
        <taxon>Oscillatoriophycideae</taxon>
        <taxon>Chroococcales</taxon>
        <taxon>Aphanothecaceae</taxon>
        <taxon>Aphanothece</taxon>
    </lineage>
</organism>
<feature type="region of interest" description="Disordered" evidence="5">
    <location>
        <begin position="1"/>
        <end position="25"/>
    </location>
</feature>
<dbReference type="Gene3D" id="1.20.1270.50">
    <property type="entry name" value="Glycoside hydrolase family 38, central domain"/>
    <property type="match status" value="1"/>
</dbReference>
<evidence type="ECO:0000313" key="7">
    <source>
        <dbReference type="EMBL" id="PSB37622.1"/>
    </source>
</evidence>
<dbReference type="InterPro" id="IPR011013">
    <property type="entry name" value="Gal_mutarotase_sf_dom"/>
</dbReference>
<dbReference type="RefSeq" id="WP_106220945.1">
    <property type="nucleotide sequence ID" value="NZ_PVWP01000005.1"/>
</dbReference>
<reference evidence="7 8" key="1">
    <citation type="submission" date="2018-03" db="EMBL/GenBank/DDBJ databases">
        <title>The ancient ancestry and fast evolution of plastids.</title>
        <authorList>
            <person name="Moore K.R."/>
            <person name="Magnabosco C."/>
            <person name="Momper L."/>
            <person name="Gold D.A."/>
            <person name="Bosak T."/>
            <person name="Fournier G.P."/>
        </authorList>
    </citation>
    <scope>NUCLEOTIDE SEQUENCE [LARGE SCALE GENOMIC DNA]</scope>
    <source>
        <strain evidence="7 8">CCALA 015</strain>
    </source>
</reference>
<dbReference type="PANTHER" id="PTHR46017:SF1">
    <property type="entry name" value="ALPHA-MANNOSIDASE 2C1"/>
    <property type="match status" value="1"/>
</dbReference>
<dbReference type="SUPFAM" id="SSF88713">
    <property type="entry name" value="Glycoside hydrolase/deacetylase"/>
    <property type="match status" value="1"/>
</dbReference>
<name>A0ABX5F9A4_9CHRO</name>
<dbReference type="InterPro" id="IPR011330">
    <property type="entry name" value="Glyco_hydro/deAcase_b/a-brl"/>
</dbReference>
<dbReference type="SMART" id="SM00872">
    <property type="entry name" value="Alpha-mann_mid"/>
    <property type="match status" value="1"/>
</dbReference>
<dbReference type="Pfam" id="PF07748">
    <property type="entry name" value="Glyco_hydro_38C"/>
    <property type="match status" value="1"/>
</dbReference>
<sequence length="1015" mass="111276">MPRPLDLQPLWQADQPGGGSGPALGGEWGLRHRPDWAARGLIIWPRGGQWCRLRLRCPCPEGWVPLAAGARARLALRWWADSAELWVDGQRIHSGDLFDTACRWPLPERWWRGEDLDLELRLRSPLHDDGALISSRIELEPLDPADPLGLLAATAAELRELRREHRRDGAPGEGVLQVLGHAHLDLAWLWPVADTWQAAERTFASALDLMERFETLHFGHSTPALYAWLERHRPALFARVRRAMQAGRFEPLNGPWVESDCVLLSTTSLLRQFQEGQAYSLRTFPEWSHRLAWLPDSFGFAAGLPALAAATGVRWFCTHKLAWNATNPFPHRLFRWRSRCGAEVLALMTAPIGTDGDPVAMERYRLQWQRASGCADALWLPGVGDHGGGPTAEMLEQLALWQDQPEAAGQRHGTLRAYLEPLESLAGQLPVWRDELYLELHRGCPTSRPDQKRHNRSLERLLREADLAAALFGRPAPAASDDWRTLLFQQFHDILPGTAIPEVFEQAEPQWRGARRRAARRRDRTLRRGLAAAATSGGTAAAPASAAEPWCVVQLQPLPAQSRTLRLPAGDWWLAAADGERRLAGQPAPGGGQWLQIPALEGVGVRHLRRQPTPAGSGGAAATGAVAAPVEGAVRLERVTGGEPDRWRLGNGLVSALIGPAGVEQLFDRDGMPQLAGPLAWCRWRDRGEFWDAWDLAADYRQHPLAWSWQGPPQWLETGPLCARFVWRGRCGQSPVRLDGRLLAGSPWLELVLGTQWKQRHELLRLEIPLADPACRWAADTAGGVIERPATARTARERARWEVSAVSWMAAVGPGRGDGLSVLLDGPQGVSATAERLGVSLLRAPTWPDPGADNGWQRQRLALLPCPGGWRAAAAPQQATRLREPLWCRPMEPPSGAGAEAGGAADTLFPSLGEDLQLVALRPLPAEGSAMDDGAETGAVLLSVQNLGPCRRRFSPGPDWTVLGRCDALGQPQAAGEGSPHPDEQGPQPLALGPWQLGHWRLRRAPAGSAAAQSS</sequence>
<evidence type="ECO:0000256" key="5">
    <source>
        <dbReference type="SAM" id="MobiDB-lite"/>
    </source>
</evidence>
<dbReference type="InterPro" id="IPR000602">
    <property type="entry name" value="Glyco_hydro_38_N"/>
</dbReference>
<comment type="caution">
    <text evidence="7">The sequence shown here is derived from an EMBL/GenBank/DDBJ whole genome shotgun (WGS) entry which is preliminary data.</text>
</comment>
<evidence type="ECO:0000256" key="3">
    <source>
        <dbReference type="ARBA" id="ARBA00022801"/>
    </source>
</evidence>
<evidence type="ECO:0000256" key="1">
    <source>
        <dbReference type="ARBA" id="ARBA00009792"/>
    </source>
</evidence>
<dbReference type="Gene3D" id="3.20.110.10">
    <property type="entry name" value="Glycoside hydrolase 38, N terminal domain"/>
    <property type="match status" value="1"/>
</dbReference>
<dbReference type="PANTHER" id="PTHR46017">
    <property type="entry name" value="ALPHA-MANNOSIDASE 2C1"/>
    <property type="match status" value="1"/>
</dbReference>
<dbReference type="Proteomes" id="UP000238218">
    <property type="component" value="Unassembled WGS sequence"/>
</dbReference>
<dbReference type="Pfam" id="PF01074">
    <property type="entry name" value="Glyco_hydro_38N"/>
    <property type="match status" value="1"/>
</dbReference>
<dbReference type="InterPro" id="IPR015341">
    <property type="entry name" value="Glyco_hydro_38_cen"/>
</dbReference>
<protein>
    <submittedName>
        <fullName evidence="7">Alpha-mannosidase</fullName>
    </submittedName>
</protein>
<comment type="similarity">
    <text evidence="1">Belongs to the glycosyl hydrolase 38 family.</text>
</comment>
<dbReference type="InterPro" id="IPR027291">
    <property type="entry name" value="Glyco_hydro_38_N_sf"/>
</dbReference>
<feature type="compositionally biased region" description="Gly residues" evidence="5">
    <location>
        <begin position="16"/>
        <end position="25"/>
    </location>
</feature>
<gene>
    <name evidence="7" type="ORF">C7B81_08930</name>
</gene>
<dbReference type="InterPro" id="IPR028995">
    <property type="entry name" value="Glyco_hydro_57/38_cen_sf"/>
</dbReference>
<dbReference type="SUPFAM" id="SSF88688">
    <property type="entry name" value="Families 57/38 glycoside transferase middle domain"/>
    <property type="match status" value="1"/>
</dbReference>